<evidence type="ECO:0000259" key="12">
    <source>
        <dbReference type="Pfam" id="PF02558"/>
    </source>
</evidence>
<keyword evidence="7 11" id="KW-0521">NADP</keyword>
<comment type="similarity">
    <text evidence="3 11">Belongs to the ketopantoate reductase family.</text>
</comment>
<evidence type="ECO:0000256" key="3">
    <source>
        <dbReference type="ARBA" id="ARBA00007870"/>
    </source>
</evidence>
<dbReference type="GO" id="GO:0008677">
    <property type="term" value="F:2-dehydropantoate 2-reductase activity"/>
    <property type="evidence" value="ECO:0007669"/>
    <property type="project" value="UniProtKB-EC"/>
</dbReference>
<evidence type="ECO:0000256" key="8">
    <source>
        <dbReference type="ARBA" id="ARBA00023002"/>
    </source>
</evidence>
<proteinExistence type="inferred from homology"/>
<dbReference type="InterPro" id="IPR008927">
    <property type="entry name" value="6-PGluconate_DH-like_C_sf"/>
</dbReference>
<dbReference type="GO" id="GO:0005737">
    <property type="term" value="C:cytoplasm"/>
    <property type="evidence" value="ECO:0007669"/>
    <property type="project" value="TreeGrafter"/>
</dbReference>
<evidence type="ECO:0000256" key="5">
    <source>
        <dbReference type="ARBA" id="ARBA00019465"/>
    </source>
</evidence>
<sequence>MKIGIIGGGAVGLLFSTYLSLQHKVILLTRTQAQASVINEKGILLSNSNRNIKYDVTAYSKFEKLEKQDLIIIAVKQYDLASLMKQLMILPADTPLLFIQNGIGHIKFLETLPQETIYVGTVEHGVKKTEENQIHHTGLGITNIALFRGVREKFTCFPIGIADVFPFRFHENYKEMLFEKLIANSVINPLTAIFKVKNGKLIENLHYYKVLKQLHTEVASVFPEINPKHSLEKMIQICQSTKENHSSMLSDIMHGRKTEVDAILGAVLEHAKEMGQALPVTTMIFEAIKGMEKESI</sequence>
<evidence type="ECO:0000256" key="7">
    <source>
        <dbReference type="ARBA" id="ARBA00022857"/>
    </source>
</evidence>
<evidence type="ECO:0000313" key="15">
    <source>
        <dbReference type="EMBL" id="OAK67074.1"/>
    </source>
</evidence>
<dbReference type="InterPro" id="IPR013752">
    <property type="entry name" value="KPA_reductase"/>
</dbReference>
<feature type="domain" description="Ketopantoate reductase C-terminal" evidence="13">
    <location>
        <begin position="174"/>
        <end position="292"/>
    </location>
</feature>
<dbReference type="RefSeq" id="WP_057985810.1">
    <property type="nucleotide sequence ID" value="NZ_JAGGKH010000002.1"/>
</dbReference>
<keyword evidence="8 11" id="KW-0560">Oxidoreductase</keyword>
<keyword evidence="6 11" id="KW-0566">Pantothenate biosynthesis</keyword>
<evidence type="ECO:0000256" key="2">
    <source>
        <dbReference type="ARBA" id="ARBA00004994"/>
    </source>
</evidence>
<accession>A0A0Q9XYH6</accession>
<keyword evidence="17" id="KW-1185">Reference proteome</keyword>
<dbReference type="STRING" id="217031.ABB05_22210"/>
<dbReference type="Proteomes" id="UP000077881">
    <property type="component" value="Unassembled WGS sequence"/>
</dbReference>
<dbReference type="PANTHER" id="PTHR43765:SF2">
    <property type="entry name" value="2-DEHYDROPANTOATE 2-REDUCTASE"/>
    <property type="match status" value="1"/>
</dbReference>
<name>A0A0Q9XYH6_9BACI</name>
<dbReference type="EMBL" id="LGPB01000137">
    <property type="protein sequence ID" value="KRG09794.1"/>
    <property type="molecule type" value="Genomic_DNA"/>
</dbReference>
<dbReference type="InterPro" id="IPR013328">
    <property type="entry name" value="6PGD_dom2"/>
</dbReference>
<evidence type="ECO:0000256" key="1">
    <source>
        <dbReference type="ARBA" id="ARBA00002919"/>
    </source>
</evidence>
<evidence type="ECO:0000313" key="17">
    <source>
        <dbReference type="Proteomes" id="UP000077881"/>
    </source>
</evidence>
<dbReference type="UniPathway" id="UPA00028">
    <property type="reaction ID" value="UER00004"/>
</dbReference>
<comment type="catalytic activity">
    <reaction evidence="10 11">
        <text>(R)-pantoate + NADP(+) = 2-dehydropantoate + NADPH + H(+)</text>
        <dbReference type="Rhea" id="RHEA:16233"/>
        <dbReference type="ChEBI" id="CHEBI:11561"/>
        <dbReference type="ChEBI" id="CHEBI:15378"/>
        <dbReference type="ChEBI" id="CHEBI:15980"/>
        <dbReference type="ChEBI" id="CHEBI:57783"/>
        <dbReference type="ChEBI" id="CHEBI:58349"/>
        <dbReference type="EC" id="1.1.1.169"/>
    </reaction>
</comment>
<dbReference type="InterPro" id="IPR050838">
    <property type="entry name" value="Ketopantoate_reductase"/>
</dbReference>
<dbReference type="InterPro" id="IPR013332">
    <property type="entry name" value="KPR_N"/>
</dbReference>
<dbReference type="NCBIfam" id="NF005093">
    <property type="entry name" value="PRK06522.2-4"/>
    <property type="match status" value="1"/>
</dbReference>
<evidence type="ECO:0000256" key="6">
    <source>
        <dbReference type="ARBA" id="ARBA00022655"/>
    </source>
</evidence>
<dbReference type="GO" id="GO:0050661">
    <property type="term" value="F:NADP binding"/>
    <property type="evidence" value="ECO:0007669"/>
    <property type="project" value="TreeGrafter"/>
</dbReference>
<reference evidence="15 17" key="1">
    <citation type="submission" date="2015-05" db="EMBL/GenBank/DDBJ databases">
        <title>Comparison of genome.</title>
        <authorList>
            <person name="Zheng Z."/>
            <person name="Sun M."/>
        </authorList>
    </citation>
    <scope>NUCLEOTIDE SEQUENCE [LARGE SCALE GENOMIC DNA]</scope>
    <source>
        <strain evidence="15 17">G25-74</strain>
    </source>
</reference>
<dbReference type="GO" id="GO:0015940">
    <property type="term" value="P:pantothenate biosynthetic process"/>
    <property type="evidence" value="ECO:0007669"/>
    <property type="project" value="UniProtKB-UniPathway"/>
</dbReference>
<protein>
    <recommendedName>
        <fullName evidence="5 11">2-dehydropantoate 2-reductase</fullName>
        <ecNumber evidence="4 11">1.1.1.169</ecNumber>
    </recommendedName>
    <alternativeName>
        <fullName evidence="9 11">Ketopantoate reductase</fullName>
    </alternativeName>
</protein>
<evidence type="ECO:0000313" key="16">
    <source>
        <dbReference type="Proteomes" id="UP000053881"/>
    </source>
</evidence>
<dbReference type="PANTHER" id="PTHR43765">
    <property type="entry name" value="2-DEHYDROPANTOATE 2-REDUCTASE-RELATED"/>
    <property type="match status" value="1"/>
</dbReference>
<dbReference type="Gene3D" id="3.40.50.720">
    <property type="entry name" value="NAD(P)-binding Rossmann-like Domain"/>
    <property type="match status" value="1"/>
</dbReference>
<evidence type="ECO:0000256" key="9">
    <source>
        <dbReference type="ARBA" id="ARBA00032024"/>
    </source>
</evidence>
<evidence type="ECO:0000256" key="11">
    <source>
        <dbReference type="RuleBase" id="RU362068"/>
    </source>
</evidence>
<evidence type="ECO:0000256" key="4">
    <source>
        <dbReference type="ARBA" id="ARBA00013014"/>
    </source>
</evidence>
<dbReference type="PATRIC" id="fig|217031.4.peg.7487"/>
<dbReference type="AlphaFoldDB" id="A0A0Q9XYH6"/>
<feature type="domain" description="Ketopantoate reductase N-terminal" evidence="12">
    <location>
        <begin position="3"/>
        <end position="147"/>
    </location>
</feature>
<evidence type="ECO:0000313" key="14">
    <source>
        <dbReference type="EMBL" id="KRG09794.1"/>
    </source>
</evidence>
<dbReference type="InterPro" id="IPR003710">
    <property type="entry name" value="ApbA"/>
</dbReference>
<dbReference type="InterPro" id="IPR036291">
    <property type="entry name" value="NAD(P)-bd_dom_sf"/>
</dbReference>
<evidence type="ECO:0000259" key="13">
    <source>
        <dbReference type="Pfam" id="PF08546"/>
    </source>
</evidence>
<dbReference type="SUPFAM" id="SSF48179">
    <property type="entry name" value="6-phosphogluconate dehydrogenase C-terminal domain-like"/>
    <property type="match status" value="1"/>
</dbReference>
<dbReference type="Pfam" id="PF02558">
    <property type="entry name" value="ApbA"/>
    <property type="match status" value="1"/>
</dbReference>
<dbReference type="Pfam" id="PF08546">
    <property type="entry name" value="ApbA_C"/>
    <property type="match status" value="1"/>
</dbReference>
<organism evidence="14 16">
    <name type="scientific">Lederbergia galactosidilytica</name>
    <dbReference type="NCBI Taxonomy" id="217031"/>
    <lineage>
        <taxon>Bacteria</taxon>
        <taxon>Bacillati</taxon>
        <taxon>Bacillota</taxon>
        <taxon>Bacilli</taxon>
        <taxon>Bacillales</taxon>
        <taxon>Bacillaceae</taxon>
        <taxon>Lederbergia</taxon>
    </lineage>
</organism>
<dbReference type="SUPFAM" id="SSF51735">
    <property type="entry name" value="NAD(P)-binding Rossmann-fold domains"/>
    <property type="match status" value="1"/>
</dbReference>
<dbReference type="EC" id="1.1.1.169" evidence="4 11"/>
<evidence type="ECO:0000256" key="10">
    <source>
        <dbReference type="ARBA" id="ARBA00048793"/>
    </source>
</evidence>
<comment type="caution">
    <text evidence="14">The sequence shown here is derived from an EMBL/GenBank/DDBJ whole genome shotgun (WGS) entry which is preliminary data.</text>
</comment>
<dbReference type="Proteomes" id="UP000053881">
    <property type="component" value="Unassembled WGS sequence"/>
</dbReference>
<dbReference type="Gene3D" id="1.10.1040.10">
    <property type="entry name" value="N-(1-d-carboxylethyl)-l-norvaline Dehydrogenase, domain 2"/>
    <property type="match status" value="1"/>
</dbReference>
<reference evidence="14 16" key="2">
    <citation type="submission" date="2015-06" db="EMBL/GenBank/DDBJ databases">
        <title>Genome sequencing project of Bacillus galactosidilyticus PL133.</title>
        <authorList>
            <person name="Gaiero J."/>
            <person name="Nicol R."/>
            <person name="Habash M."/>
        </authorList>
    </citation>
    <scope>NUCLEOTIDE SEQUENCE [LARGE SCALE GENOMIC DNA]</scope>
    <source>
        <strain evidence="14 16">PL133</strain>
    </source>
</reference>
<dbReference type="NCBIfam" id="TIGR00745">
    <property type="entry name" value="apbA_panE"/>
    <property type="match status" value="1"/>
</dbReference>
<gene>
    <name evidence="15" type="ORF">ABB05_22210</name>
    <name evidence="14" type="ORF">ACA29_22005</name>
</gene>
<comment type="function">
    <text evidence="1 11">Catalyzes the NADPH-dependent reduction of ketopantoate into pantoic acid.</text>
</comment>
<comment type="pathway">
    <text evidence="2 11">Cofactor biosynthesis; (R)-pantothenate biosynthesis; (R)-pantoate from 3-methyl-2-oxobutanoate: step 2/2.</text>
</comment>
<dbReference type="EMBL" id="LDJR01000062">
    <property type="protein sequence ID" value="OAK67074.1"/>
    <property type="molecule type" value="Genomic_DNA"/>
</dbReference>